<dbReference type="EMBL" id="LN649231">
    <property type="protein sequence ID" value="CEI69298.1"/>
    <property type="molecule type" value="Genomic_DNA"/>
</dbReference>
<sequence length="103" mass="11745">METRETESAPPKSSMYPDLHNYVAESLEELEYSFRDHDTKVDIKRDYNTATIGKVAYRLKKWNGIDAQQLARHVSPNGAHMEELCQGCIEDHCSKRKSDGKGS</sequence>
<name>A0A2L2TGR4_9HYPO</name>
<evidence type="ECO:0000313" key="1">
    <source>
        <dbReference type="EMBL" id="CEI69298.1"/>
    </source>
</evidence>
<keyword evidence="2" id="KW-1185">Reference proteome</keyword>
<proteinExistence type="predicted"/>
<protein>
    <submittedName>
        <fullName evidence="1">Uncharacterized protein</fullName>
    </submittedName>
</protein>
<dbReference type="AlphaFoldDB" id="A0A2L2TGR4"/>
<reference evidence="2" key="1">
    <citation type="submission" date="2014-10" db="EMBL/GenBank/DDBJ databases">
        <authorList>
            <person name="King R."/>
        </authorList>
    </citation>
    <scope>NUCLEOTIDE SEQUENCE [LARGE SCALE GENOMIC DNA]</scope>
    <source>
        <strain evidence="2">A3/5</strain>
    </source>
</reference>
<evidence type="ECO:0000313" key="2">
    <source>
        <dbReference type="Proteomes" id="UP000245910"/>
    </source>
</evidence>
<organism evidence="1 2">
    <name type="scientific">Fusarium venenatum</name>
    <dbReference type="NCBI Taxonomy" id="56646"/>
    <lineage>
        <taxon>Eukaryota</taxon>
        <taxon>Fungi</taxon>
        <taxon>Dikarya</taxon>
        <taxon>Ascomycota</taxon>
        <taxon>Pezizomycotina</taxon>
        <taxon>Sordariomycetes</taxon>
        <taxon>Hypocreomycetidae</taxon>
        <taxon>Hypocreales</taxon>
        <taxon>Nectriaceae</taxon>
        <taxon>Fusarium</taxon>
    </lineage>
</organism>
<dbReference type="STRING" id="56646.A0A2L2TGR4"/>
<accession>A0A2L2TGR4</accession>
<dbReference type="Proteomes" id="UP000245910">
    <property type="component" value="Chromosome III"/>
</dbReference>